<evidence type="ECO:0000256" key="1">
    <source>
        <dbReference type="SAM" id="SignalP"/>
    </source>
</evidence>
<keyword evidence="1" id="KW-0732">Signal</keyword>
<protein>
    <submittedName>
        <fullName evidence="2">Uncharacterized protein</fullName>
    </submittedName>
</protein>
<reference evidence="2" key="2">
    <citation type="journal article" date="2015" name="Fish Shellfish Immunol.">
        <title>Early steps in the European eel (Anguilla anguilla)-Vibrio vulnificus interaction in the gills: Role of the RtxA13 toxin.</title>
        <authorList>
            <person name="Callol A."/>
            <person name="Pajuelo D."/>
            <person name="Ebbesson L."/>
            <person name="Teles M."/>
            <person name="MacKenzie S."/>
            <person name="Amaro C."/>
        </authorList>
    </citation>
    <scope>NUCLEOTIDE SEQUENCE</scope>
</reference>
<dbReference type="AlphaFoldDB" id="A0A0E9VV76"/>
<accession>A0A0E9VV76</accession>
<sequence>MYILKAMSMMLCLLLFIVNEQVVCMKRWLDMVLNVTFSKVINTPDNPRNQKH</sequence>
<feature type="signal peptide" evidence="1">
    <location>
        <begin position="1"/>
        <end position="25"/>
    </location>
</feature>
<proteinExistence type="predicted"/>
<reference evidence="2" key="1">
    <citation type="submission" date="2014-11" db="EMBL/GenBank/DDBJ databases">
        <authorList>
            <person name="Amaro Gonzalez C."/>
        </authorList>
    </citation>
    <scope>NUCLEOTIDE SEQUENCE</scope>
</reference>
<dbReference type="EMBL" id="GBXM01026533">
    <property type="protein sequence ID" value="JAH82044.1"/>
    <property type="molecule type" value="Transcribed_RNA"/>
</dbReference>
<organism evidence="2">
    <name type="scientific">Anguilla anguilla</name>
    <name type="common">European freshwater eel</name>
    <name type="synonym">Muraena anguilla</name>
    <dbReference type="NCBI Taxonomy" id="7936"/>
    <lineage>
        <taxon>Eukaryota</taxon>
        <taxon>Metazoa</taxon>
        <taxon>Chordata</taxon>
        <taxon>Craniata</taxon>
        <taxon>Vertebrata</taxon>
        <taxon>Euteleostomi</taxon>
        <taxon>Actinopterygii</taxon>
        <taxon>Neopterygii</taxon>
        <taxon>Teleostei</taxon>
        <taxon>Anguilliformes</taxon>
        <taxon>Anguillidae</taxon>
        <taxon>Anguilla</taxon>
    </lineage>
</organism>
<name>A0A0E9VV76_ANGAN</name>
<evidence type="ECO:0000313" key="2">
    <source>
        <dbReference type="EMBL" id="JAH82044.1"/>
    </source>
</evidence>
<feature type="chain" id="PRO_5002434107" evidence="1">
    <location>
        <begin position="26"/>
        <end position="52"/>
    </location>
</feature>